<sequence>MVWAGISLGYRTDLHIYRRGSVLAVRYRDEVLDPIVKLYAAVAGPSFVLMDDKHVPIQLPSLTTFWRVKGLRVWSGRLYVNVSHLQPLSEI</sequence>
<dbReference type="EMBL" id="BGPR01037557">
    <property type="protein sequence ID" value="GBO13200.1"/>
    <property type="molecule type" value="Genomic_DNA"/>
</dbReference>
<keyword evidence="2" id="KW-1185">Reference proteome</keyword>
<comment type="caution">
    <text evidence="1">The sequence shown here is derived from an EMBL/GenBank/DDBJ whole genome shotgun (WGS) entry which is preliminary data.</text>
</comment>
<organism evidence="1 2">
    <name type="scientific">Araneus ventricosus</name>
    <name type="common">Orbweaver spider</name>
    <name type="synonym">Epeira ventricosa</name>
    <dbReference type="NCBI Taxonomy" id="182803"/>
    <lineage>
        <taxon>Eukaryota</taxon>
        <taxon>Metazoa</taxon>
        <taxon>Ecdysozoa</taxon>
        <taxon>Arthropoda</taxon>
        <taxon>Chelicerata</taxon>
        <taxon>Arachnida</taxon>
        <taxon>Araneae</taxon>
        <taxon>Araneomorphae</taxon>
        <taxon>Entelegynae</taxon>
        <taxon>Araneoidea</taxon>
        <taxon>Araneidae</taxon>
        <taxon>Araneus</taxon>
    </lineage>
</organism>
<dbReference type="Proteomes" id="UP000499080">
    <property type="component" value="Unassembled WGS sequence"/>
</dbReference>
<evidence type="ECO:0000313" key="2">
    <source>
        <dbReference type="Proteomes" id="UP000499080"/>
    </source>
</evidence>
<proteinExistence type="predicted"/>
<evidence type="ECO:0000313" key="1">
    <source>
        <dbReference type="EMBL" id="GBO13200.1"/>
    </source>
</evidence>
<name>A0A4Y2UNS5_ARAVE</name>
<reference evidence="1 2" key="1">
    <citation type="journal article" date="2019" name="Sci. Rep.">
        <title>Orb-weaving spider Araneus ventricosus genome elucidates the spidroin gene catalogue.</title>
        <authorList>
            <person name="Kono N."/>
            <person name="Nakamura H."/>
            <person name="Ohtoshi R."/>
            <person name="Moran D.A.P."/>
            <person name="Shinohara A."/>
            <person name="Yoshida Y."/>
            <person name="Fujiwara M."/>
            <person name="Mori M."/>
            <person name="Tomita M."/>
            <person name="Arakawa K."/>
        </authorList>
    </citation>
    <scope>NUCLEOTIDE SEQUENCE [LARGE SCALE GENOMIC DNA]</scope>
</reference>
<accession>A0A4Y2UNS5</accession>
<dbReference type="AlphaFoldDB" id="A0A4Y2UNS5"/>
<protein>
    <submittedName>
        <fullName evidence="1">Uncharacterized protein</fullName>
    </submittedName>
</protein>
<dbReference type="OrthoDB" id="4843387at2759"/>
<gene>
    <name evidence="1" type="ORF">AVEN_267082_1</name>
</gene>